<reference evidence="2" key="1">
    <citation type="submission" date="2021-01" db="EMBL/GenBank/DDBJ databases">
        <title>Whole genome shotgun sequence of Virgisporangium aliadipatigenens NBRC 105644.</title>
        <authorList>
            <person name="Komaki H."/>
            <person name="Tamura T."/>
        </authorList>
    </citation>
    <scope>NUCLEOTIDE SEQUENCE</scope>
    <source>
        <strain evidence="2">NBRC 105644</strain>
    </source>
</reference>
<evidence type="ECO:0000313" key="3">
    <source>
        <dbReference type="Proteomes" id="UP000619260"/>
    </source>
</evidence>
<protein>
    <recommendedName>
        <fullName evidence="4">Secreted protein</fullName>
    </recommendedName>
</protein>
<dbReference type="RefSeq" id="WP_203897583.1">
    <property type="nucleotide sequence ID" value="NZ_BOPF01000003.1"/>
</dbReference>
<evidence type="ECO:0000313" key="2">
    <source>
        <dbReference type="EMBL" id="GIJ43992.1"/>
    </source>
</evidence>
<dbReference type="Pfam" id="PF18143">
    <property type="entry name" value="HAD_SAK_2"/>
    <property type="match status" value="1"/>
</dbReference>
<dbReference type="AlphaFoldDB" id="A0A8J4DNZ9"/>
<name>A0A8J4DNZ9_9ACTN</name>
<dbReference type="EMBL" id="BOPF01000003">
    <property type="protein sequence ID" value="GIJ43992.1"/>
    <property type="molecule type" value="Genomic_DNA"/>
</dbReference>
<keyword evidence="3" id="KW-1185">Reference proteome</keyword>
<evidence type="ECO:0000256" key="1">
    <source>
        <dbReference type="SAM" id="MobiDB-lite"/>
    </source>
</evidence>
<organism evidence="2 3">
    <name type="scientific">Virgisporangium aliadipatigenens</name>
    <dbReference type="NCBI Taxonomy" id="741659"/>
    <lineage>
        <taxon>Bacteria</taxon>
        <taxon>Bacillati</taxon>
        <taxon>Actinomycetota</taxon>
        <taxon>Actinomycetes</taxon>
        <taxon>Micromonosporales</taxon>
        <taxon>Micromonosporaceae</taxon>
        <taxon>Virgisporangium</taxon>
    </lineage>
</organism>
<accession>A0A8J4DNZ9</accession>
<gene>
    <name evidence="2" type="ORF">Val02_08780</name>
</gene>
<dbReference type="Proteomes" id="UP000619260">
    <property type="component" value="Unassembled WGS sequence"/>
</dbReference>
<sequence>MTAPRPLILLDVDGVLIPLRARRVTVRPDARARPPRGEHDGNPLLERLDPADGERLLSLPGDLAWATSWMAEANEVIAPILGLPDLPVVDWPDDGPPLPGTHWKTVGISRWAADRPFVWLDDEITDADRRWVAAHHPRPALLHRVDPSIGLTGGDLAAVRRWLD</sequence>
<evidence type="ECO:0008006" key="4">
    <source>
        <dbReference type="Google" id="ProtNLM"/>
    </source>
</evidence>
<feature type="region of interest" description="Disordered" evidence="1">
    <location>
        <begin position="28"/>
        <end position="48"/>
    </location>
</feature>
<proteinExistence type="predicted"/>
<comment type="caution">
    <text evidence="2">The sequence shown here is derived from an EMBL/GenBank/DDBJ whole genome shotgun (WGS) entry which is preliminary data.</text>
</comment>